<feature type="region of interest" description="Disordered" evidence="1">
    <location>
        <begin position="138"/>
        <end position="161"/>
    </location>
</feature>
<dbReference type="CDD" id="cd06464">
    <property type="entry name" value="ACD_sHsps-like"/>
    <property type="match status" value="1"/>
</dbReference>
<evidence type="ECO:0000256" key="1">
    <source>
        <dbReference type="SAM" id="MobiDB-lite"/>
    </source>
</evidence>
<feature type="region of interest" description="Disordered" evidence="1">
    <location>
        <begin position="1"/>
        <end position="25"/>
    </location>
</feature>
<evidence type="ECO:0000313" key="2">
    <source>
        <dbReference type="EMBL" id="PCH33039.1"/>
    </source>
</evidence>
<sequence>MRAADPPADEPPRASKRSTTKYKESPDGRWLAAIFDVPSVKKDDMRVSLRDDRLTVSWSIQRVCWRSSAPAPGTGAAPVLVRQREESKHEQVIHLPEGTHSRDVNASWDGHRLILTYPNPRFYAARYAGHRECHSSSSLRKHFSRDSSSSESSHILAHAPH</sequence>
<name>A0A2H3J2S4_WOLCO</name>
<evidence type="ECO:0000313" key="3">
    <source>
        <dbReference type="Proteomes" id="UP000218811"/>
    </source>
</evidence>
<dbReference type="EMBL" id="KB467831">
    <property type="protein sequence ID" value="PCH33039.1"/>
    <property type="molecule type" value="Genomic_DNA"/>
</dbReference>
<dbReference type="OrthoDB" id="1431247at2759"/>
<accession>A0A2H3J2S4</accession>
<dbReference type="AlphaFoldDB" id="A0A2H3J2S4"/>
<dbReference type="InterPro" id="IPR008978">
    <property type="entry name" value="HSP20-like_chaperone"/>
</dbReference>
<protein>
    <submittedName>
        <fullName evidence="2">Uncharacterized protein</fullName>
    </submittedName>
</protein>
<gene>
    <name evidence="2" type="ORF">WOLCODRAFT_111180</name>
</gene>
<dbReference type="Proteomes" id="UP000218811">
    <property type="component" value="Unassembled WGS sequence"/>
</dbReference>
<organism evidence="2 3">
    <name type="scientific">Wolfiporia cocos (strain MD-104)</name>
    <name type="common">Brown rot fungus</name>
    <dbReference type="NCBI Taxonomy" id="742152"/>
    <lineage>
        <taxon>Eukaryota</taxon>
        <taxon>Fungi</taxon>
        <taxon>Dikarya</taxon>
        <taxon>Basidiomycota</taxon>
        <taxon>Agaricomycotina</taxon>
        <taxon>Agaricomycetes</taxon>
        <taxon>Polyporales</taxon>
        <taxon>Phaeolaceae</taxon>
        <taxon>Wolfiporia</taxon>
    </lineage>
</organism>
<proteinExistence type="predicted"/>
<dbReference type="Gene3D" id="2.60.40.790">
    <property type="match status" value="1"/>
</dbReference>
<reference evidence="2 3" key="1">
    <citation type="journal article" date="2012" name="Science">
        <title>The Paleozoic origin of enzymatic lignin decomposition reconstructed from 31 fungal genomes.</title>
        <authorList>
            <person name="Floudas D."/>
            <person name="Binder M."/>
            <person name="Riley R."/>
            <person name="Barry K."/>
            <person name="Blanchette R.A."/>
            <person name="Henrissat B."/>
            <person name="Martinez A.T."/>
            <person name="Otillar R."/>
            <person name="Spatafora J.W."/>
            <person name="Yadav J.S."/>
            <person name="Aerts A."/>
            <person name="Benoit I."/>
            <person name="Boyd A."/>
            <person name="Carlson A."/>
            <person name="Copeland A."/>
            <person name="Coutinho P.M."/>
            <person name="de Vries R.P."/>
            <person name="Ferreira P."/>
            <person name="Findley K."/>
            <person name="Foster B."/>
            <person name="Gaskell J."/>
            <person name="Glotzer D."/>
            <person name="Gorecki P."/>
            <person name="Heitman J."/>
            <person name="Hesse C."/>
            <person name="Hori C."/>
            <person name="Igarashi K."/>
            <person name="Jurgens J.A."/>
            <person name="Kallen N."/>
            <person name="Kersten P."/>
            <person name="Kohler A."/>
            <person name="Kuees U."/>
            <person name="Kumar T.K.A."/>
            <person name="Kuo A."/>
            <person name="LaButti K."/>
            <person name="Larrondo L.F."/>
            <person name="Lindquist E."/>
            <person name="Ling A."/>
            <person name="Lombard V."/>
            <person name="Lucas S."/>
            <person name="Lundell T."/>
            <person name="Martin R."/>
            <person name="McLaughlin D.J."/>
            <person name="Morgenstern I."/>
            <person name="Morin E."/>
            <person name="Murat C."/>
            <person name="Nagy L.G."/>
            <person name="Nolan M."/>
            <person name="Ohm R.A."/>
            <person name="Patyshakuliyeva A."/>
            <person name="Rokas A."/>
            <person name="Ruiz-Duenas F.J."/>
            <person name="Sabat G."/>
            <person name="Salamov A."/>
            <person name="Samejima M."/>
            <person name="Schmutz J."/>
            <person name="Slot J.C."/>
            <person name="St John F."/>
            <person name="Stenlid J."/>
            <person name="Sun H."/>
            <person name="Sun S."/>
            <person name="Syed K."/>
            <person name="Tsang A."/>
            <person name="Wiebenga A."/>
            <person name="Young D."/>
            <person name="Pisabarro A."/>
            <person name="Eastwood D.C."/>
            <person name="Martin F."/>
            <person name="Cullen D."/>
            <person name="Grigoriev I.V."/>
            <person name="Hibbett D.S."/>
        </authorList>
    </citation>
    <scope>NUCLEOTIDE SEQUENCE [LARGE SCALE GENOMIC DNA]</scope>
    <source>
        <strain evidence="2 3">MD-104</strain>
    </source>
</reference>
<dbReference type="STRING" id="742152.A0A2H3J2S4"/>
<dbReference type="SUPFAM" id="SSF49764">
    <property type="entry name" value="HSP20-like chaperones"/>
    <property type="match status" value="1"/>
</dbReference>
<keyword evidence="3" id="KW-1185">Reference proteome</keyword>